<keyword evidence="3" id="KW-1185">Reference proteome</keyword>
<organism evidence="2 3">
    <name type="scientific">Owenia fusiformis</name>
    <name type="common">Polychaete worm</name>
    <dbReference type="NCBI Taxonomy" id="6347"/>
    <lineage>
        <taxon>Eukaryota</taxon>
        <taxon>Metazoa</taxon>
        <taxon>Spiralia</taxon>
        <taxon>Lophotrochozoa</taxon>
        <taxon>Annelida</taxon>
        <taxon>Polychaeta</taxon>
        <taxon>Sedentaria</taxon>
        <taxon>Canalipalpata</taxon>
        <taxon>Sabellida</taxon>
        <taxon>Oweniida</taxon>
        <taxon>Oweniidae</taxon>
        <taxon>Owenia</taxon>
    </lineage>
</organism>
<dbReference type="OrthoDB" id="6159933at2759"/>
<name>A0A8S4NZD1_OWEFU</name>
<evidence type="ECO:0000256" key="1">
    <source>
        <dbReference type="SAM" id="MobiDB-lite"/>
    </source>
</evidence>
<dbReference type="Proteomes" id="UP000749559">
    <property type="component" value="Unassembled WGS sequence"/>
</dbReference>
<reference evidence="2" key="1">
    <citation type="submission" date="2022-03" db="EMBL/GenBank/DDBJ databases">
        <authorList>
            <person name="Martin C."/>
        </authorList>
    </citation>
    <scope>NUCLEOTIDE SEQUENCE</scope>
</reference>
<evidence type="ECO:0000313" key="3">
    <source>
        <dbReference type="Proteomes" id="UP000749559"/>
    </source>
</evidence>
<comment type="caution">
    <text evidence="2">The sequence shown here is derived from an EMBL/GenBank/DDBJ whole genome shotgun (WGS) entry which is preliminary data.</text>
</comment>
<accession>A0A8S4NZD1</accession>
<gene>
    <name evidence="2" type="ORF">OFUS_LOCUS11454</name>
</gene>
<feature type="non-terminal residue" evidence="2">
    <location>
        <position position="547"/>
    </location>
</feature>
<evidence type="ECO:0000313" key="2">
    <source>
        <dbReference type="EMBL" id="CAH1785385.1"/>
    </source>
</evidence>
<protein>
    <submittedName>
        <fullName evidence="2">Uncharacterized protein</fullName>
    </submittedName>
</protein>
<dbReference type="EMBL" id="CAIIXF020000006">
    <property type="protein sequence ID" value="CAH1785385.1"/>
    <property type="molecule type" value="Genomic_DNA"/>
</dbReference>
<sequence length="547" mass="61973">ESSDGEDISSNQGACSPTIPPQTIRVESSDGEDSSQGCSHMLAELSNSLKQMMKPSTKNSKVKVRQYPGWSIINDAGSFYLSIGDSGVKATDIKGLPFGKLIAARFSSGANLITLKFENQQAGKEVNRLKFSSRLTLTDVLEKSETNRQFLNCMADCLGIDVPPSKRKRTIAEVLDHPNKICKSVADKIQTSKFEEKFKGEFTVPIDTINNALPAHRVRELNESWVNVLYQRLIANNTRLSTILPVVALWKDQQMIPTDRIDPSKLNLYLLGGGHHITTAMRKVRQLFPTEILGTVTVHIYMGLDVEEARAIANDHNSKMATFKLTFQDRCRQARDLFLKNRDIPITILRTKLAQHFGTIESKLLKEESMTVIIAVSRLQDEEWARVEEAFTMYEARNPNGSIPQKFFQRITSNSVDREIRRQALQMASTGPLHNAESWLNLKQRQTQLIHEWNEISQVTWEEAVNRNMVTLDSLNEFCDEKWNVSTSRSFHKFVNSQGQADDGDIDVDISITVDGQPLSDIHLSAKFQKLLNSQKQYIKREFKKQN</sequence>
<dbReference type="AlphaFoldDB" id="A0A8S4NZD1"/>
<feature type="region of interest" description="Disordered" evidence="1">
    <location>
        <begin position="1"/>
        <end position="38"/>
    </location>
</feature>
<proteinExistence type="predicted"/>